<dbReference type="InterPro" id="IPR011993">
    <property type="entry name" value="PH-like_dom_sf"/>
</dbReference>
<dbReference type="PANTHER" id="PTHR10663:SF373">
    <property type="entry name" value="PH AND SEC7 DOMAIN-CONTAINING PROTEIN C11E3.11C"/>
    <property type="match status" value="1"/>
</dbReference>
<dbReference type="InterPro" id="IPR001849">
    <property type="entry name" value="PH_domain"/>
</dbReference>
<evidence type="ECO:0000259" key="3">
    <source>
        <dbReference type="PROSITE" id="PS50003"/>
    </source>
</evidence>
<dbReference type="InterPro" id="IPR041681">
    <property type="entry name" value="PH_9"/>
</dbReference>
<dbReference type="SMART" id="SM00222">
    <property type="entry name" value="Sec7"/>
    <property type="match status" value="1"/>
</dbReference>
<dbReference type="SUPFAM" id="SSF48425">
    <property type="entry name" value="Sec7 domain"/>
    <property type="match status" value="1"/>
</dbReference>
<dbReference type="InterPro" id="IPR023394">
    <property type="entry name" value="Sec7_C_sf"/>
</dbReference>
<dbReference type="CDD" id="cd00171">
    <property type="entry name" value="Sec7"/>
    <property type="match status" value="1"/>
</dbReference>
<feature type="compositionally biased region" description="Acidic residues" evidence="2">
    <location>
        <begin position="24"/>
        <end position="35"/>
    </location>
</feature>
<feature type="compositionally biased region" description="Low complexity" evidence="2">
    <location>
        <begin position="64"/>
        <end position="75"/>
    </location>
</feature>
<feature type="compositionally biased region" description="Low complexity" evidence="2">
    <location>
        <begin position="121"/>
        <end position="131"/>
    </location>
</feature>
<dbReference type="InterPro" id="IPR000904">
    <property type="entry name" value="Sec7_dom"/>
</dbReference>
<feature type="compositionally biased region" description="Pro residues" evidence="2">
    <location>
        <begin position="646"/>
        <end position="659"/>
    </location>
</feature>
<reference evidence="5 6" key="1">
    <citation type="submission" date="2016-07" db="EMBL/GenBank/DDBJ databases">
        <title>Pervasive Adenine N6-methylation of Active Genes in Fungi.</title>
        <authorList>
            <consortium name="DOE Joint Genome Institute"/>
            <person name="Mondo S.J."/>
            <person name="Dannebaum R.O."/>
            <person name="Kuo R.C."/>
            <person name="Labutti K."/>
            <person name="Haridas S."/>
            <person name="Kuo A."/>
            <person name="Salamov A."/>
            <person name="Ahrendt S.R."/>
            <person name="Lipzen A."/>
            <person name="Sullivan W."/>
            <person name="Andreopoulos W.B."/>
            <person name="Clum A."/>
            <person name="Lindquist E."/>
            <person name="Daum C."/>
            <person name="Ramamoorthy G.K."/>
            <person name="Gryganskyi A."/>
            <person name="Culley D."/>
            <person name="Magnuson J.K."/>
            <person name="James T.Y."/>
            <person name="O'Malley M.A."/>
            <person name="Stajich J.E."/>
            <person name="Spatafora J.W."/>
            <person name="Visel A."/>
            <person name="Grigoriev I.V."/>
        </authorList>
    </citation>
    <scope>NUCLEOTIDE SEQUENCE [LARGE SCALE GENOMIC DNA]</scope>
    <source>
        <strain evidence="5 6">NRRL 1336</strain>
    </source>
</reference>
<feature type="region of interest" description="Disordered" evidence="2">
    <location>
        <begin position="1"/>
        <end position="90"/>
    </location>
</feature>
<accession>A0A1X2IKQ6</accession>
<dbReference type="SMART" id="SM00233">
    <property type="entry name" value="PH"/>
    <property type="match status" value="1"/>
</dbReference>
<name>A0A1X2IKQ6_9FUNG</name>
<evidence type="ECO:0008006" key="7">
    <source>
        <dbReference type="Google" id="ProtNLM"/>
    </source>
</evidence>
<protein>
    <recommendedName>
        <fullName evidence="7">SEC7 domain-containing protein</fullName>
    </recommendedName>
</protein>
<evidence type="ECO:0000256" key="2">
    <source>
        <dbReference type="SAM" id="MobiDB-lite"/>
    </source>
</evidence>
<dbReference type="Pfam" id="PF15410">
    <property type="entry name" value="PH_9"/>
    <property type="match status" value="1"/>
</dbReference>
<keyword evidence="1" id="KW-0175">Coiled coil</keyword>
<evidence type="ECO:0000256" key="1">
    <source>
        <dbReference type="SAM" id="Coils"/>
    </source>
</evidence>
<organism evidence="5 6">
    <name type="scientific">Absidia repens</name>
    <dbReference type="NCBI Taxonomy" id="90262"/>
    <lineage>
        <taxon>Eukaryota</taxon>
        <taxon>Fungi</taxon>
        <taxon>Fungi incertae sedis</taxon>
        <taxon>Mucoromycota</taxon>
        <taxon>Mucoromycotina</taxon>
        <taxon>Mucoromycetes</taxon>
        <taxon>Mucorales</taxon>
        <taxon>Cunninghamellaceae</taxon>
        <taxon>Absidia</taxon>
    </lineage>
</organism>
<dbReference type="PROSITE" id="PS50190">
    <property type="entry name" value="SEC7"/>
    <property type="match status" value="1"/>
</dbReference>
<dbReference type="Gene3D" id="1.10.1000.11">
    <property type="entry name" value="Arf Nucleotide-binding Site Opener,domain 2"/>
    <property type="match status" value="1"/>
</dbReference>
<evidence type="ECO:0000313" key="5">
    <source>
        <dbReference type="EMBL" id="ORZ18151.1"/>
    </source>
</evidence>
<feature type="region of interest" description="Disordered" evidence="2">
    <location>
        <begin position="638"/>
        <end position="678"/>
    </location>
</feature>
<comment type="caution">
    <text evidence="5">The sequence shown here is derived from an EMBL/GenBank/DDBJ whole genome shotgun (WGS) entry which is preliminary data.</text>
</comment>
<evidence type="ECO:0000259" key="4">
    <source>
        <dbReference type="PROSITE" id="PS50190"/>
    </source>
</evidence>
<dbReference type="Proteomes" id="UP000193560">
    <property type="component" value="Unassembled WGS sequence"/>
</dbReference>
<feature type="compositionally biased region" description="Basic and acidic residues" evidence="2">
    <location>
        <begin position="36"/>
        <end position="50"/>
    </location>
</feature>
<dbReference type="Pfam" id="PF01369">
    <property type="entry name" value="Sec7"/>
    <property type="match status" value="1"/>
</dbReference>
<dbReference type="AlphaFoldDB" id="A0A1X2IKQ6"/>
<dbReference type="SUPFAM" id="SSF50729">
    <property type="entry name" value="PH domain-like"/>
    <property type="match status" value="1"/>
</dbReference>
<dbReference type="EMBL" id="MCGE01000009">
    <property type="protein sequence ID" value="ORZ18151.1"/>
    <property type="molecule type" value="Genomic_DNA"/>
</dbReference>
<dbReference type="GO" id="GO:0005085">
    <property type="term" value="F:guanyl-nucleotide exchange factor activity"/>
    <property type="evidence" value="ECO:0007669"/>
    <property type="project" value="InterPro"/>
</dbReference>
<feature type="domain" description="SEC7" evidence="4">
    <location>
        <begin position="82"/>
        <end position="305"/>
    </location>
</feature>
<dbReference type="InterPro" id="IPR035999">
    <property type="entry name" value="Sec7_dom_sf"/>
</dbReference>
<dbReference type="STRING" id="90262.A0A1X2IKQ6"/>
<gene>
    <name evidence="5" type="ORF">BCR42DRAFT_413256</name>
</gene>
<feature type="compositionally biased region" description="Low complexity" evidence="2">
    <location>
        <begin position="664"/>
        <end position="678"/>
    </location>
</feature>
<feature type="coiled-coil region" evidence="1">
    <location>
        <begin position="701"/>
        <end position="728"/>
    </location>
</feature>
<sequence length="782" mass="87610">MKPLPKMDTDNTATIAADDNNKNDDDDNDDGDDDDRVLSKEDRERMRQKSVDALTGGVTKKNNSSSSTGATISSSLLDRKDTNSTPKESTALFDSSLTTSSFWNENPSLTLNGFGGDLLPTTTSTRPTQSTDFSAQPSETHEASELAERLWEEDESFVTRDHMAEWLGTSKPLNSLVLVNYMDHFEFETLRLDSAFRKLCGKLYFKAEAQQIDRILDVFAKRYWKCNPQSVFGSSDVVYAVVYSLLLLNTDLHVAQGNYVRMTKQAFVKNTMSTIYDQSSVKITKAWEMNMEAYLKDLYNSVKQHQILQPLSDRPAELGPTPLEKRSSLIGGRRVLEMKRNMGAIIRKSMLEPSIVLEESEPVIHPVKSPSSPLSTSHRRKRDSISSIGSGASSLRTPSLLTPLSQSQPSTPYMTTSHHRLSFSSTHSPFMKEGVVVRKHLLENATQKAKHRDWRECYLVVGDGELKMYAMQGGSSHSSSTSYQQMNNHKMMSPTDMDRRSFIRSSGIGFNYGTADSVTSKATGSIHESTAHGNKSSLIGTISLDHSLANVLPPPGYNRQRPFVFAIQQSNGGVYLFQAGSQAQVNDWTSTCNYWAARQSKEPLPGGVSNMEYGWGQCLHDVILNLDEDDLLRKERPIGVHQSSPSPSPSPSSPPPLPHGYPQRSDSPTLSRSSSATTAPMPLDTMIYDWCPPAPPMVSSNLDEKEQYDALQKHLNMLNNDINEHREIKKKMMVKFPSKHPHHAKVMANWESKSKYLLHEIIKYQNYCDVLEKSFCYQDRND</sequence>
<feature type="region of interest" description="Disordered" evidence="2">
    <location>
        <begin position="121"/>
        <end position="142"/>
    </location>
</feature>
<feature type="region of interest" description="Disordered" evidence="2">
    <location>
        <begin position="365"/>
        <end position="417"/>
    </location>
</feature>
<dbReference type="OrthoDB" id="2157641at2759"/>
<dbReference type="PROSITE" id="PS50003">
    <property type="entry name" value="PH_DOMAIN"/>
    <property type="match status" value="1"/>
</dbReference>
<dbReference type="Gene3D" id="2.30.29.30">
    <property type="entry name" value="Pleckstrin-homology domain (PH domain)/Phosphotyrosine-binding domain (PTB)"/>
    <property type="match status" value="1"/>
</dbReference>
<proteinExistence type="predicted"/>
<evidence type="ECO:0000313" key="6">
    <source>
        <dbReference type="Proteomes" id="UP000193560"/>
    </source>
</evidence>
<feature type="domain" description="PH" evidence="3">
    <location>
        <begin position="429"/>
        <end position="597"/>
    </location>
</feature>
<feature type="compositionally biased region" description="Low complexity" evidence="2">
    <location>
        <begin position="385"/>
        <end position="412"/>
    </location>
</feature>
<keyword evidence="6" id="KW-1185">Reference proteome</keyword>
<dbReference type="PANTHER" id="PTHR10663">
    <property type="entry name" value="GUANYL-NUCLEOTIDE EXCHANGE FACTOR"/>
    <property type="match status" value="1"/>
</dbReference>
<dbReference type="GO" id="GO:0032012">
    <property type="term" value="P:regulation of ARF protein signal transduction"/>
    <property type="evidence" value="ECO:0007669"/>
    <property type="project" value="InterPro"/>
</dbReference>